<dbReference type="AlphaFoldDB" id="A0A934LZT1"/>
<gene>
    <name evidence="3" type="ORF">I6U51_01190</name>
</gene>
<dbReference type="RefSeq" id="WP_211140786.1">
    <property type="nucleotide sequence ID" value="NZ_JAEEGB010000003.1"/>
</dbReference>
<dbReference type="InterPro" id="IPR036890">
    <property type="entry name" value="HATPase_C_sf"/>
</dbReference>
<evidence type="ECO:0000259" key="2">
    <source>
        <dbReference type="SMART" id="SM00387"/>
    </source>
</evidence>
<keyword evidence="1" id="KW-0472">Membrane</keyword>
<evidence type="ECO:0000313" key="4">
    <source>
        <dbReference type="Proteomes" id="UP000622687"/>
    </source>
</evidence>
<feature type="transmembrane region" description="Helical" evidence="1">
    <location>
        <begin position="12"/>
        <end position="30"/>
    </location>
</feature>
<dbReference type="EMBL" id="JAEEGB010000003">
    <property type="protein sequence ID" value="MBI6871319.1"/>
    <property type="molecule type" value="Genomic_DNA"/>
</dbReference>
<sequence>MDILGSKLMEFLFGLCESIIFFNFFSNIFNKKKDNKYIYIGIIILYALIIYYSTNMLYFSNSKLILSVSFLILFVIILYEGTLKNKIIFTIIAVIVMILSDIVVANILMIVMKIDLQKMLLEQNWARVFLVCLCKMLVLVILKMICYFVDKANLDIPLEYWYMILSIFSILFIILILIGKIGAMSQYYFDKSLYFIVCSVGILIITIFINYIFLKLGKYYEKEQEYKIIELKNEIMEKHYMEKEELHNETRKLRHDFKNHIICILSLIKNNKIQEGIEYIESINNIVVLNSILIKSGNDIVDAILNQKSILAEEFNINIDIEANIPKEIKIKSIDLLSVLSNVIDNAIEASREINNEDKKRIDVKINPYKDYLLISVSNVAKTNPISTMKKFQSTKKDKKNHGLGLKIINNIVERYDGIVEYFYKDNIFTIKILMKLI</sequence>
<dbReference type="CDD" id="cd16935">
    <property type="entry name" value="HATPase_AgrC-ComD-like"/>
    <property type="match status" value="1"/>
</dbReference>
<feature type="transmembrane region" description="Helical" evidence="1">
    <location>
        <begin position="160"/>
        <end position="181"/>
    </location>
</feature>
<feature type="transmembrane region" description="Helical" evidence="1">
    <location>
        <begin position="64"/>
        <end position="81"/>
    </location>
</feature>
<dbReference type="PANTHER" id="PTHR40448:SF1">
    <property type="entry name" value="TWO-COMPONENT SENSOR HISTIDINE KINASE"/>
    <property type="match status" value="1"/>
</dbReference>
<name>A0A934LZT1_9CLOT</name>
<protein>
    <submittedName>
        <fullName evidence="3">GHKL domain-containing protein</fullName>
    </submittedName>
</protein>
<feature type="transmembrane region" description="Helical" evidence="1">
    <location>
        <begin position="88"/>
        <end position="112"/>
    </location>
</feature>
<proteinExistence type="predicted"/>
<dbReference type="SMART" id="SM00387">
    <property type="entry name" value="HATPase_c"/>
    <property type="match status" value="1"/>
</dbReference>
<dbReference type="SUPFAM" id="SSF55874">
    <property type="entry name" value="ATPase domain of HSP90 chaperone/DNA topoisomerase II/histidine kinase"/>
    <property type="match status" value="1"/>
</dbReference>
<feature type="transmembrane region" description="Helical" evidence="1">
    <location>
        <begin position="193"/>
        <end position="214"/>
    </location>
</feature>
<reference evidence="3" key="1">
    <citation type="submission" date="2020-12" db="EMBL/GenBank/DDBJ databases">
        <title>Clostridium thailandense sp. nov., a novel acetogenic bacterium isolated from peat land soil in Thailand.</title>
        <authorList>
            <person name="Chaikitkaew S."/>
            <person name="Birkeland N.K."/>
        </authorList>
    </citation>
    <scope>NUCLEOTIDE SEQUENCE</scope>
    <source>
        <strain evidence="3">DSM 17425</strain>
    </source>
</reference>
<evidence type="ECO:0000256" key="1">
    <source>
        <dbReference type="SAM" id="Phobius"/>
    </source>
</evidence>
<dbReference type="Gene3D" id="3.30.565.10">
    <property type="entry name" value="Histidine kinase-like ATPase, C-terminal domain"/>
    <property type="match status" value="1"/>
</dbReference>
<dbReference type="InterPro" id="IPR032834">
    <property type="entry name" value="NatK-like_C"/>
</dbReference>
<feature type="transmembrane region" description="Helical" evidence="1">
    <location>
        <begin position="37"/>
        <end position="58"/>
    </location>
</feature>
<keyword evidence="1" id="KW-1133">Transmembrane helix</keyword>
<comment type="caution">
    <text evidence="3">The sequence shown here is derived from an EMBL/GenBank/DDBJ whole genome shotgun (WGS) entry which is preliminary data.</text>
</comment>
<keyword evidence="1" id="KW-0812">Transmembrane</keyword>
<dbReference type="InterPro" id="IPR003594">
    <property type="entry name" value="HATPase_dom"/>
</dbReference>
<keyword evidence="4" id="KW-1185">Reference proteome</keyword>
<dbReference type="PANTHER" id="PTHR40448">
    <property type="entry name" value="TWO-COMPONENT SENSOR HISTIDINE KINASE"/>
    <property type="match status" value="1"/>
</dbReference>
<dbReference type="GO" id="GO:0042802">
    <property type="term" value="F:identical protein binding"/>
    <property type="evidence" value="ECO:0007669"/>
    <property type="project" value="TreeGrafter"/>
</dbReference>
<feature type="domain" description="Histidine kinase/HSP90-like ATPase" evidence="2">
    <location>
        <begin position="331"/>
        <end position="437"/>
    </location>
</feature>
<organism evidence="3 4">
    <name type="scientific">Clostridium aciditolerans</name>
    <dbReference type="NCBI Taxonomy" id="339861"/>
    <lineage>
        <taxon>Bacteria</taxon>
        <taxon>Bacillati</taxon>
        <taxon>Bacillota</taxon>
        <taxon>Clostridia</taxon>
        <taxon>Eubacteriales</taxon>
        <taxon>Clostridiaceae</taxon>
        <taxon>Clostridium</taxon>
    </lineage>
</organism>
<evidence type="ECO:0000313" key="3">
    <source>
        <dbReference type="EMBL" id="MBI6871319.1"/>
    </source>
</evidence>
<accession>A0A934LZT1</accession>
<dbReference type="Proteomes" id="UP000622687">
    <property type="component" value="Unassembled WGS sequence"/>
</dbReference>
<feature type="transmembrane region" description="Helical" evidence="1">
    <location>
        <begin position="124"/>
        <end position="148"/>
    </location>
</feature>
<dbReference type="Pfam" id="PF14501">
    <property type="entry name" value="HATPase_c_5"/>
    <property type="match status" value="1"/>
</dbReference>